<evidence type="ECO:0000313" key="2">
    <source>
        <dbReference type="EMBL" id="SDT84482.1"/>
    </source>
</evidence>
<dbReference type="OrthoDB" id="4778048at2"/>
<dbReference type="Proteomes" id="UP000183180">
    <property type="component" value="Unassembled WGS sequence"/>
</dbReference>
<dbReference type="EMBL" id="FNLM01000009">
    <property type="protein sequence ID" value="SDT84482.1"/>
    <property type="molecule type" value="Genomic_DNA"/>
</dbReference>
<name>A0A1H2DNZ2_9ACTN</name>
<dbReference type="RefSeq" id="WP_139179928.1">
    <property type="nucleotide sequence ID" value="NZ_FNLM01000009.1"/>
</dbReference>
<evidence type="ECO:0000313" key="4">
    <source>
        <dbReference type="EMBL" id="SDT86005.1"/>
    </source>
</evidence>
<gene>
    <name evidence="2" type="ORF">SAMN04488548_10919</name>
    <name evidence="1" type="ORF">SAMN04488548_1094</name>
    <name evidence="3" type="ORF">SAMN04488548_12137</name>
    <name evidence="4" type="ORF">SAMN04488548_12139</name>
    <name evidence="5" type="ORF">SAMN04488548_12734</name>
</gene>
<protein>
    <submittedName>
        <fullName evidence="1">Uncharacterized protein</fullName>
    </submittedName>
</protein>
<dbReference type="EMBL" id="FNLM01000021">
    <property type="protein sequence ID" value="SDT86005.1"/>
    <property type="molecule type" value="Genomic_DNA"/>
</dbReference>
<evidence type="ECO:0000313" key="3">
    <source>
        <dbReference type="EMBL" id="SDT85996.1"/>
    </source>
</evidence>
<dbReference type="STRING" id="158898.SAMN04488548_10919"/>
<proteinExistence type="predicted"/>
<accession>A0A1H2DNZ2</accession>
<reference evidence="1 6" key="1">
    <citation type="submission" date="2016-10" db="EMBL/GenBank/DDBJ databases">
        <authorList>
            <person name="de Groot N.N."/>
        </authorList>
    </citation>
    <scope>NUCLEOTIDE SEQUENCE [LARGE SCALE GENOMIC DNA]</scope>
    <source>
        <strain evidence="1 6">DSM 44215</strain>
    </source>
</reference>
<evidence type="ECO:0000313" key="6">
    <source>
        <dbReference type="Proteomes" id="UP000183180"/>
    </source>
</evidence>
<evidence type="ECO:0000313" key="5">
    <source>
        <dbReference type="EMBL" id="SDT89391.1"/>
    </source>
</evidence>
<evidence type="ECO:0000313" key="1">
    <source>
        <dbReference type="EMBL" id="SDT84454.1"/>
    </source>
</evidence>
<dbReference type="AlphaFoldDB" id="A0A1H2DNZ2"/>
<dbReference type="EMBL" id="FNLM01000021">
    <property type="protein sequence ID" value="SDT85996.1"/>
    <property type="molecule type" value="Genomic_DNA"/>
</dbReference>
<organism evidence="1 6">
    <name type="scientific">Gordonia westfalica</name>
    <dbReference type="NCBI Taxonomy" id="158898"/>
    <lineage>
        <taxon>Bacteria</taxon>
        <taxon>Bacillati</taxon>
        <taxon>Actinomycetota</taxon>
        <taxon>Actinomycetes</taxon>
        <taxon>Mycobacteriales</taxon>
        <taxon>Gordoniaceae</taxon>
        <taxon>Gordonia</taxon>
    </lineage>
</organism>
<sequence length="251" mass="28631">MTDYISTYLSRPRWRHNRLQAMGVQWTYRAPEVGELVIRDATQTHPGTLRRIVSVREDTRDGRTVWVVEHTATDAEPTTGTDRKSVGFWKDVGWPRIAEHYPICGTCRDLMPCQHVVIDTIAEHSGKTFERYGTPGVCPSCQEPVTRRQRVITFERNLYGLGTVTFHLREKCRHAAFEYDREVHRDDGEFELTCPGSARRGLDENGLPVTYCTEPDCRGADRKHHGYGFWTAGYLPHPDGYHRSPEGGGVA</sequence>
<dbReference type="EMBL" id="FNLM01000027">
    <property type="protein sequence ID" value="SDT89391.1"/>
    <property type="molecule type" value="Genomic_DNA"/>
</dbReference>
<dbReference type="EMBL" id="FNLM01000009">
    <property type="protein sequence ID" value="SDT84454.1"/>
    <property type="molecule type" value="Genomic_DNA"/>
</dbReference>